<dbReference type="Gene3D" id="2.30.40.10">
    <property type="entry name" value="Urease, subunit C, domain 1"/>
    <property type="match status" value="1"/>
</dbReference>
<keyword evidence="1" id="KW-0378">Hydrolase</keyword>
<dbReference type="SUPFAM" id="SSF51556">
    <property type="entry name" value="Metallo-dependent hydrolases"/>
    <property type="match status" value="1"/>
</dbReference>
<dbReference type="NCBIfam" id="NF006269">
    <property type="entry name" value="PRK08418.1"/>
    <property type="match status" value="1"/>
</dbReference>
<dbReference type="InterPro" id="IPR032466">
    <property type="entry name" value="Metal_Hydrolase"/>
</dbReference>
<name>A0A6S6T7D5_9BACT</name>
<organism evidence="3">
    <name type="scientific">uncultured Campylobacterales bacterium</name>
    <dbReference type="NCBI Taxonomy" id="352960"/>
    <lineage>
        <taxon>Bacteria</taxon>
        <taxon>Pseudomonadati</taxon>
        <taxon>Campylobacterota</taxon>
        <taxon>Epsilonproteobacteria</taxon>
        <taxon>Campylobacterales</taxon>
        <taxon>environmental samples</taxon>
    </lineage>
</organism>
<reference evidence="3" key="1">
    <citation type="submission" date="2020-01" db="EMBL/GenBank/DDBJ databases">
        <authorList>
            <person name="Meier V. D."/>
            <person name="Meier V D."/>
        </authorList>
    </citation>
    <scope>NUCLEOTIDE SEQUENCE</scope>
    <source>
        <strain evidence="3">HLG_WM_MAG_12</strain>
    </source>
</reference>
<evidence type="ECO:0000313" key="3">
    <source>
        <dbReference type="EMBL" id="CAA6814156.1"/>
    </source>
</evidence>
<dbReference type="SUPFAM" id="SSF51338">
    <property type="entry name" value="Composite domain of metallo-dependent hydrolases"/>
    <property type="match status" value="1"/>
</dbReference>
<evidence type="ECO:0000256" key="1">
    <source>
        <dbReference type="ARBA" id="ARBA00022801"/>
    </source>
</evidence>
<feature type="domain" description="Amidohydrolase-related" evidence="2">
    <location>
        <begin position="56"/>
        <end position="394"/>
    </location>
</feature>
<dbReference type="InterPro" id="IPR050287">
    <property type="entry name" value="MTA/SAH_deaminase"/>
</dbReference>
<dbReference type="PANTHER" id="PTHR43794">
    <property type="entry name" value="AMINOHYDROLASE SSNA-RELATED"/>
    <property type="match status" value="1"/>
</dbReference>
<dbReference type="AlphaFoldDB" id="A0A6S6T7D5"/>
<gene>
    <name evidence="3" type="ORF">HELGO_WM8250</name>
</gene>
<dbReference type="PANTHER" id="PTHR43794:SF11">
    <property type="entry name" value="AMIDOHYDROLASE-RELATED DOMAIN-CONTAINING PROTEIN"/>
    <property type="match status" value="1"/>
</dbReference>
<sequence length="398" mass="45673">MKIIKADYILTCDDDFSIIKNGAMVFDEDVIEVGLADYLTQKYSDLEIIECGENSVVMPGLINSHTHLEYSKNKTLLKYGDFNSWLKSVFENREELSNISDKEIQNQLEIIKQTGTTTLSEISSFAKSLKECVKSDLRIVYFTEILGTNEKYIDFIKEDFNKKLEVSLSYKSAKFIPAISIHSTYSVHPILMEYATTKAKEHNMLMSTHYLESIYEKQWLQRATSKLKETLSIVNPDIKVFFSEEKFVKCFDDIRTSFVHACYDENIEDKYIVHCPVSNRLLGSKKLDISKVKTNLLLGTDGLSSNISLSLWDEMRMALMVHSEYDLQELSKKLILSATKNAGEFLKLPIGVLEKKYKSDFIVLDLEDKLNLKENLDKLILNTKKVKKSFIAGEELSL</sequence>
<dbReference type="GO" id="GO:0016810">
    <property type="term" value="F:hydrolase activity, acting on carbon-nitrogen (but not peptide) bonds"/>
    <property type="evidence" value="ECO:0007669"/>
    <property type="project" value="InterPro"/>
</dbReference>
<accession>A0A6S6T7D5</accession>
<dbReference type="InterPro" id="IPR006680">
    <property type="entry name" value="Amidohydro-rel"/>
</dbReference>
<proteinExistence type="predicted"/>
<dbReference type="EMBL" id="CACVAW010000061">
    <property type="protein sequence ID" value="CAA6814156.1"/>
    <property type="molecule type" value="Genomic_DNA"/>
</dbReference>
<dbReference type="Gene3D" id="3.20.20.140">
    <property type="entry name" value="Metal-dependent hydrolases"/>
    <property type="match status" value="1"/>
</dbReference>
<dbReference type="Pfam" id="PF01979">
    <property type="entry name" value="Amidohydro_1"/>
    <property type="match status" value="1"/>
</dbReference>
<dbReference type="InterPro" id="IPR011059">
    <property type="entry name" value="Metal-dep_hydrolase_composite"/>
</dbReference>
<evidence type="ECO:0000259" key="2">
    <source>
        <dbReference type="Pfam" id="PF01979"/>
    </source>
</evidence>
<protein>
    <submittedName>
        <fullName evidence="3">BOX elements</fullName>
    </submittedName>
</protein>